<accession>A0A7W7D285</accession>
<comment type="caution">
    <text evidence="2">The sequence shown here is derived from an EMBL/GenBank/DDBJ whole genome shotgun (WGS) entry which is preliminary data.</text>
</comment>
<organism evidence="2 3">
    <name type="scientific">Sphaerisporangium siamense</name>
    <dbReference type="NCBI Taxonomy" id="795645"/>
    <lineage>
        <taxon>Bacteria</taxon>
        <taxon>Bacillati</taxon>
        <taxon>Actinomycetota</taxon>
        <taxon>Actinomycetes</taxon>
        <taxon>Streptosporangiales</taxon>
        <taxon>Streptosporangiaceae</taxon>
        <taxon>Sphaerisporangium</taxon>
    </lineage>
</organism>
<evidence type="ECO:0000259" key="1">
    <source>
        <dbReference type="Pfam" id="PF18029"/>
    </source>
</evidence>
<gene>
    <name evidence="2" type="ORF">BJ982_000482</name>
</gene>
<keyword evidence="3" id="KW-1185">Reference proteome</keyword>
<proteinExistence type="predicted"/>
<dbReference type="InterPro" id="IPR029068">
    <property type="entry name" value="Glyas_Bleomycin-R_OHBP_Dase"/>
</dbReference>
<protein>
    <recommendedName>
        <fullName evidence="1">Glyoxalase-like domain-containing protein</fullName>
    </recommendedName>
</protein>
<dbReference type="AlphaFoldDB" id="A0A7W7D285"/>
<evidence type="ECO:0000313" key="2">
    <source>
        <dbReference type="EMBL" id="MBB4698938.1"/>
    </source>
</evidence>
<dbReference type="Proteomes" id="UP000542210">
    <property type="component" value="Unassembled WGS sequence"/>
</dbReference>
<evidence type="ECO:0000313" key="3">
    <source>
        <dbReference type="Proteomes" id="UP000542210"/>
    </source>
</evidence>
<dbReference type="Pfam" id="PF18029">
    <property type="entry name" value="Glyoxalase_6"/>
    <property type="match status" value="1"/>
</dbReference>
<name>A0A7W7D285_9ACTN</name>
<dbReference type="EMBL" id="JACHND010000001">
    <property type="protein sequence ID" value="MBB4698938.1"/>
    <property type="molecule type" value="Genomic_DNA"/>
</dbReference>
<dbReference type="InterPro" id="IPR041581">
    <property type="entry name" value="Glyoxalase_6"/>
</dbReference>
<dbReference type="RefSeq" id="WP_184876128.1">
    <property type="nucleotide sequence ID" value="NZ_BOOV01000035.1"/>
</dbReference>
<sequence length="128" mass="14326">MPHYSRIYKAVVDVPEEVHDAELAFWQGASGQALHHIERYPEYHGARLPGEAFGLLVQKLGEGPSGVHLDIHTDDLDAEVARLERLGATRVSHVNGHWWVMRDPAGLLFCVIPDKPGTLNDSNAQRWD</sequence>
<reference evidence="2 3" key="1">
    <citation type="submission" date="2020-08" db="EMBL/GenBank/DDBJ databases">
        <title>Sequencing the genomes of 1000 actinobacteria strains.</title>
        <authorList>
            <person name="Klenk H.-P."/>
        </authorList>
    </citation>
    <scope>NUCLEOTIDE SEQUENCE [LARGE SCALE GENOMIC DNA]</scope>
    <source>
        <strain evidence="2 3">DSM 45784</strain>
    </source>
</reference>
<dbReference type="SUPFAM" id="SSF54593">
    <property type="entry name" value="Glyoxalase/Bleomycin resistance protein/Dihydroxybiphenyl dioxygenase"/>
    <property type="match status" value="1"/>
</dbReference>
<dbReference type="Gene3D" id="3.10.180.10">
    <property type="entry name" value="2,3-Dihydroxybiphenyl 1,2-Dioxygenase, domain 1"/>
    <property type="match status" value="1"/>
</dbReference>
<feature type="domain" description="Glyoxalase-like" evidence="1">
    <location>
        <begin position="11"/>
        <end position="112"/>
    </location>
</feature>